<evidence type="ECO:0000313" key="3">
    <source>
        <dbReference type="EMBL" id="MBC3883558.1"/>
    </source>
</evidence>
<dbReference type="InterPro" id="IPR003593">
    <property type="entry name" value="AAA+_ATPase"/>
</dbReference>
<evidence type="ECO:0000259" key="2">
    <source>
        <dbReference type="SMART" id="SM00382"/>
    </source>
</evidence>
<keyword evidence="4" id="KW-1185">Reference proteome</keyword>
<dbReference type="PANTHER" id="PTHR43581:SF4">
    <property type="entry name" value="ATP_GTP PHOSPHATASE"/>
    <property type="match status" value="1"/>
</dbReference>
<protein>
    <submittedName>
        <fullName evidence="3">AAA family ATPase</fullName>
    </submittedName>
</protein>
<keyword evidence="1" id="KW-0175">Coiled coil</keyword>
<dbReference type="Gene3D" id="3.40.50.300">
    <property type="entry name" value="P-loop containing nucleotide triphosphate hydrolases"/>
    <property type="match status" value="1"/>
</dbReference>
<accession>A0ABR6YI92</accession>
<dbReference type="EMBL" id="JACOGC010000001">
    <property type="protein sequence ID" value="MBC3883558.1"/>
    <property type="molecule type" value="Genomic_DNA"/>
</dbReference>
<comment type="caution">
    <text evidence="3">The sequence shown here is derived from an EMBL/GenBank/DDBJ whole genome shotgun (WGS) entry which is preliminary data.</text>
</comment>
<dbReference type="Proteomes" id="UP000613113">
    <property type="component" value="Unassembled WGS sequence"/>
</dbReference>
<dbReference type="PANTHER" id="PTHR43581">
    <property type="entry name" value="ATP/GTP PHOSPHATASE"/>
    <property type="match status" value="1"/>
</dbReference>
<dbReference type="InterPro" id="IPR041685">
    <property type="entry name" value="AAA_GajA/Old/RecF-like"/>
</dbReference>
<feature type="coiled-coil region" evidence="1">
    <location>
        <begin position="84"/>
        <end position="111"/>
    </location>
</feature>
<evidence type="ECO:0000313" key="4">
    <source>
        <dbReference type="Proteomes" id="UP000613113"/>
    </source>
</evidence>
<sequence>MKIQISKKHKSIPAGLNFELPQFSVITGKNGSGKSHLLEALANGQISKITDGDSNLAKVLLVGFGGLNPQIDESCDPQQIVQNSKNWWNQIENLQRNLKQAKDNGEQIVGSTEIVLGRWVHNPQLFSIVDNITRKTHKQFEQLSEDDIYFNLSVAEGNSGTLFASQLAMIFKTYHVRYTKNKFKKFLNSENKTQIPTLSDEEFTEIYGPKPWVLVNEILSKAGLTYEVVNPEAIDTDSTYRLRLVDRTNETEISANDLSTGEKVLMSLALAIYNTQESVGKPDILILDEPDAPLHPQYSKLLIETLLDVVVRQAGVQVILTTHSPSTVAMCPDNALFEMNRDTKIPGMVSVSRGLEVLTEGIPHLKISTEERRQIFVESKFDVIYFQKLYQITTRFFPLGYSPIFLEPHSGTSNCTDVESIANRLSEAGSDLVRGIVDWDGVKSDKHPVYVLGGGRRYSIENYILDPIFIGLALVRLGRKTLNDFSIPHLHTYVDAAKLTNEDAQKISDHIMEATGIAATSVTKCQLQNGWEIQLPSQFLNMRGHDWERMVLSRIPDLNAIVSRNGDAGLKLGIIQVIEEFPQLLSADILQTMKLLN</sequence>
<dbReference type="InterPro" id="IPR027417">
    <property type="entry name" value="P-loop_NTPase"/>
</dbReference>
<organism evidence="3 4">
    <name type="scientific">Undibacterium griseum</name>
    <dbReference type="NCBI Taxonomy" id="2762295"/>
    <lineage>
        <taxon>Bacteria</taxon>
        <taxon>Pseudomonadati</taxon>
        <taxon>Pseudomonadota</taxon>
        <taxon>Betaproteobacteria</taxon>
        <taxon>Burkholderiales</taxon>
        <taxon>Oxalobacteraceae</taxon>
        <taxon>Undibacterium</taxon>
    </lineage>
</organism>
<feature type="domain" description="AAA+ ATPase" evidence="2">
    <location>
        <begin position="20"/>
        <end position="355"/>
    </location>
</feature>
<dbReference type="RefSeq" id="WP_186861250.1">
    <property type="nucleotide sequence ID" value="NZ_JACOGC010000001.1"/>
</dbReference>
<dbReference type="SMART" id="SM00382">
    <property type="entry name" value="AAA"/>
    <property type="match status" value="1"/>
</dbReference>
<dbReference type="SUPFAM" id="SSF52540">
    <property type="entry name" value="P-loop containing nucleoside triphosphate hydrolases"/>
    <property type="match status" value="1"/>
</dbReference>
<proteinExistence type="predicted"/>
<dbReference type="CDD" id="cd00267">
    <property type="entry name" value="ABC_ATPase"/>
    <property type="match status" value="2"/>
</dbReference>
<reference evidence="3 4" key="1">
    <citation type="submission" date="2020-08" db="EMBL/GenBank/DDBJ databases">
        <title>Novel species isolated from subtropical streams in China.</title>
        <authorList>
            <person name="Lu H."/>
        </authorList>
    </citation>
    <scope>NUCLEOTIDE SEQUENCE [LARGE SCALE GENOMIC DNA]</scope>
    <source>
        <strain evidence="3 4">FT31W</strain>
    </source>
</reference>
<name>A0ABR6YI92_9BURK</name>
<dbReference type="InterPro" id="IPR051396">
    <property type="entry name" value="Bact_Antivir_Def_Nuclease"/>
</dbReference>
<dbReference type="Pfam" id="PF13175">
    <property type="entry name" value="AAA_15"/>
    <property type="match status" value="1"/>
</dbReference>
<gene>
    <name evidence="3" type="ORF">H8K27_00285</name>
</gene>
<evidence type="ECO:0000256" key="1">
    <source>
        <dbReference type="SAM" id="Coils"/>
    </source>
</evidence>